<name>A0A317MXA7_9GAMM</name>
<keyword evidence="3" id="KW-1185">Reference proteome</keyword>
<evidence type="ECO:0000256" key="1">
    <source>
        <dbReference type="SAM" id="Phobius"/>
    </source>
</evidence>
<evidence type="ECO:0000313" key="3">
    <source>
        <dbReference type="Proteomes" id="UP000246569"/>
    </source>
</evidence>
<proteinExistence type="predicted"/>
<protein>
    <submittedName>
        <fullName evidence="2">Uncharacterized protein DUF4845</fullName>
    </submittedName>
</protein>
<dbReference type="AlphaFoldDB" id="A0A317MXA7"/>
<sequence length="126" mass="13878">MNTVASRHAQRGLSPLSVLLILGCIGFVGFIAMRIVPIYMADWTVNAAIEGLALEPDVTQRSPNELRSALAKRFDVNNIEEIKPSDVHISKEAGRLTVGIDYEVRKPLIGNIDVVVKFSHEQVVVK</sequence>
<dbReference type="InterPro" id="IPR032314">
    <property type="entry name" value="DUF4845"/>
</dbReference>
<keyword evidence="1" id="KW-0472">Membrane</keyword>
<dbReference type="PROSITE" id="PS51257">
    <property type="entry name" value="PROKAR_LIPOPROTEIN"/>
    <property type="match status" value="1"/>
</dbReference>
<dbReference type="EMBL" id="QGTJ01000003">
    <property type="protein sequence ID" value="PWV63370.1"/>
    <property type="molecule type" value="Genomic_DNA"/>
</dbReference>
<organism evidence="2 3">
    <name type="scientific">Plasticicumulans acidivorans</name>
    <dbReference type="NCBI Taxonomy" id="886464"/>
    <lineage>
        <taxon>Bacteria</taxon>
        <taxon>Pseudomonadati</taxon>
        <taxon>Pseudomonadota</taxon>
        <taxon>Gammaproteobacteria</taxon>
        <taxon>Candidatus Competibacteraceae</taxon>
        <taxon>Plasticicumulans</taxon>
    </lineage>
</organism>
<accession>A0A317MXA7</accession>
<dbReference type="Pfam" id="PF16137">
    <property type="entry name" value="DUF4845"/>
    <property type="match status" value="1"/>
</dbReference>
<evidence type="ECO:0000313" key="2">
    <source>
        <dbReference type="EMBL" id="PWV63370.1"/>
    </source>
</evidence>
<reference evidence="2 3" key="1">
    <citation type="submission" date="2018-05" db="EMBL/GenBank/DDBJ databases">
        <title>Genomic Encyclopedia of Type Strains, Phase IV (KMG-IV): sequencing the most valuable type-strain genomes for metagenomic binning, comparative biology and taxonomic classification.</title>
        <authorList>
            <person name="Goeker M."/>
        </authorList>
    </citation>
    <scope>NUCLEOTIDE SEQUENCE [LARGE SCALE GENOMIC DNA]</scope>
    <source>
        <strain evidence="2 3">DSM 23606</strain>
    </source>
</reference>
<keyword evidence="1" id="KW-1133">Transmembrane helix</keyword>
<gene>
    <name evidence="2" type="ORF">C7443_103295</name>
</gene>
<dbReference type="Proteomes" id="UP000246569">
    <property type="component" value="Unassembled WGS sequence"/>
</dbReference>
<comment type="caution">
    <text evidence="2">The sequence shown here is derived from an EMBL/GenBank/DDBJ whole genome shotgun (WGS) entry which is preliminary data.</text>
</comment>
<dbReference type="OrthoDB" id="5734946at2"/>
<feature type="transmembrane region" description="Helical" evidence="1">
    <location>
        <begin position="12"/>
        <end position="33"/>
    </location>
</feature>
<dbReference type="RefSeq" id="WP_110017871.1">
    <property type="nucleotide sequence ID" value="NZ_QGTJ01000003.1"/>
</dbReference>
<keyword evidence="1" id="KW-0812">Transmembrane</keyword>